<dbReference type="GO" id="GO:0008641">
    <property type="term" value="F:ubiquitin-like modifier activating enzyme activity"/>
    <property type="evidence" value="ECO:0007669"/>
    <property type="project" value="InterPro"/>
</dbReference>
<dbReference type="InterPro" id="IPR035985">
    <property type="entry name" value="Ubiquitin-activating_enz"/>
</dbReference>
<organism evidence="2">
    <name type="scientific">Gongylonema pulchrum</name>
    <dbReference type="NCBI Taxonomy" id="637853"/>
    <lineage>
        <taxon>Eukaryota</taxon>
        <taxon>Metazoa</taxon>
        <taxon>Ecdysozoa</taxon>
        <taxon>Nematoda</taxon>
        <taxon>Chromadorea</taxon>
        <taxon>Rhabditida</taxon>
        <taxon>Spirurina</taxon>
        <taxon>Spiruromorpha</taxon>
        <taxon>Spiruroidea</taxon>
        <taxon>Gongylonematidae</taxon>
        <taxon>Gongylonema</taxon>
    </lineage>
</organism>
<dbReference type="Gene3D" id="3.40.50.12550">
    <property type="entry name" value="Ubiquitin-activating enzyme E1, inactive adenylation domain, subdomain 2"/>
    <property type="match status" value="1"/>
</dbReference>
<sequence length="149" mass="16674">LKMFSYQASGNLVSIASIVGGIAAQEAMKAITHHMTPLRQFVYIDCLEALPGDWSPYDNEKLTANDCKMKNSRYDGQVAVFGQAFQDALAKHNFFIVGAVLVANIYTTFFYFCMQNRAKKAHSSQIALDKLFTRAFISQLSNVLLDVNY</sequence>
<feature type="transmembrane region" description="Helical" evidence="1">
    <location>
        <begin position="94"/>
        <end position="114"/>
    </location>
</feature>
<dbReference type="SUPFAM" id="SSF69572">
    <property type="entry name" value="Activating enzymes of the ubiquitin-like proteins"/>
    <property type="match status" value="2"/>
</dbReference>
<reference evidence="2" key="1">
    <citation type="submission" date="2016-06" db="UniProtKB">
        <authorList>
            <consortium name="WormBaseParasite"/>
        </authorList>
    </citation>
    <scope>IDENTIFICATION</scope>
</reference>
<dbReference type="AlphaFoldDB" id="A0A183DBS0"/>
<keyword evidence="1" id="KW-0472">Membrane</keyword>
<evidence type="ECO:0000256" key="1">
    <source>
        <dbReference type="SAM" id="Phobius"/>
    </source>
</evidence>
<keyword evidence="1" id="KW-1133">Transmembrane helix</keyword>
<proteinExistence type="predicted"/>
<name>A0A183DBS0_9BILA</name>
<accession>A0A183DBS0</accession>
<protein>
    <submittedName>
        <fullName evidence="2">ThiF domain-containing protein</fullName>
    </submittedName>
</protein>
<dbReference type="WBParaSite" id="GPUH_0000616901-mRNA-1">
    <property type="protein sequence ID" value="GPUH_0000616901-mRNA-1"/>
    <property type="gene ID" value="GPUH_0000616901"/>
</dbReference>
<keyword evidence="1" id="KW-0812">Transmembrane</keyword>
<evidence type="ECO:0000313" key="2">
    <source>
        <dbReference type="WBParaSite" id="GPUH_0000616901-mRNA-1"/>
    </source>
</evidence>